<protein>
    <submittedName>
        <fullName evidence="1">Uncharacterized protein</fullName>
    </submittedName>
</protein>
<sequence>MGGGGGGGLEIFSPDARRNMISDSPIESFLPSSRESLPAIRRLGPLVLYPSFFSWGFLPKAPHDHSIGADALLGLLSPFQHNPFVLVPINMADKSINSCAAGGRVWGGAGLLCQTQSQDVGGKAWASDLLTAHNRIGLDPLRTFRGPSQSIDLRPRPVRPGTPTFINCLISIAPSQAHPSDQKFRPLASSVLPWQNEVQKSSARAPSSAASISAAASAASKVSSALRAEANLTVGVTQGHALASPSLPVTSPTSAQIRAGTGQYWSALVRPFVCCCEYDGQYGKDDALPVTSQSEMPVQYQQPR</sequence>
<evidence type="ECO:0000313" key="1">
    <source>
        <dbReference type="EMBL" id="KAK3747683.1"/>
    </source>
</evidence>
<gene>
    <name evidence="1" type="ORF">RRG08_024830</name>
</gene>
<dbReference type="EMBL" id="JAWDGP010006075">
    <property type="protein sequence ID" value="KAK3747683.1"/>
    <property type="molecule type" value="Genomic_DNA"/>
</dbReference>
<dbReference type="Proteomes" id="UP001283361">
    <property type="component" value="Unassembled WGS sequence"/>
</dbReference>
<dbReference type="AlphaFoldDB" id="A0AAE0YJJ7"/>
<proteinExistence type="predicted"/>
<reference evidence="1" key="1">
    <citation type="journal article" date="2023" name="G3 (Bethesda)">
        <title>A reference genome for the long-term kleptoplast-retaining sea slug Elysia crispata morphotype clarki.</title>
        <authorList>
            <person name="Eastman K.E."/>
            <person name="Pendleton A.L."/>
            <person name="Shaikh M.A."/>
            <person name="Suttiyut T."/>
            <person name="Ogas R."/>
            <person name="Tomko P."/>
            <person name="Gavelis G."/>
            <person name="Widhalm J.R."/>
            <person name="Wisecaver J.H."/>
        </authorList>
    </citation>
    <scope>NUCLEOTIDE SEQUENCE</scope>
    <source>
        <strain evidence="1">ECLA1</strain>
    </source>
</reference>
<accession>A0AAE0YJJ7</accession>
<evidence type="ECO:0000313" key="2">
    <source>
        <dbReference type="Proteomes" id="UP001283361"/>
    </source>
</evidence>
<keyword evidence="2" id="KW-1185">Reference proteome</keyword>
<organism evidence="1 2">
    <name type="scientific">Elysia crispata</name>
    <name type="common">lettuce slug</name>
    <dbReference type="NCBI Taxonomy" id="231223"/>
    <lineage>
        <taxon>Eukaryota</taxon>
        <taxon>Metazoa</taxon>
        <taxon>Spiralia</taxon>
        <taxon>Lophotrochozoa</taxon>
        <taxon>Mollusca</taxon>
        <taxon>Gastropoda</taxon>
        <taxon>Heterobranchia</taxon>
        <taxon>Euthyneura</taxon>
        <taxon>Panpulmonata</taxon>
        <taxon>Sacoglossa</taxon>
        <taxon>Placobranchoidea</taxon>
        <taxon>Plakobranchidae</taxon>
        <taxon>Elysia</taxon>
    </lineage>
</organism>
<name>A0AAE0YJJ7_9GAST</name>
<comment type="caution">
    <text evidence="1">The sequence shown here is derived from an EMBL/GenBank/DDBJ whole genome shotgun (WGS) entry which is preliminary data.</text>
</comment>